<protein>
    <submittedName>
        <fullName evidence="5">CLUMA_CG005555, isoform A</fullName>
    </submittedName>
</protein>
<organism evidence="5 6">
    <name type="scientific">Clunio marinus</name>
    <dbReference type="NCBI Taxonomy" id="568069"/>
    <lineage>
        <taxon>Eukaryota</taxon>
        <taxon>Metazoa</taxon>
        <taxon>Ecdysozoa</taxon>
        <taxon>Arthropoda</taxon>
        <taxon>Hexapoda</taxon>
        <taxon>Insecta</taxon>
        <taxon>Pterygota</taxon>
        <taxon>Neoptera</taxon>
        <taxon>Endopterygota</taxon>
        <taxon>Diptera</taxon>
        <taxon>Nematocera</taxon>
        <taxon>Chironomoidea</taxon>
        <taxon>Chironomidae</taxon>
        <taxon>Clunio</taxon>
    </lineage>
</organism>
<evidence type="ECO:0000256" key="1">
    <source>
        <dbReference type="ARBA" id="ARBA00022723"/>
    </source>
</evidence>
<accession>A0A1J1I0M3</accession>
<evidence type="ECO:0000313" key="6">
    <source>
        <dbReference type="Proteomes" id="UP000183832"/>
    </source>
</evidence>
<dbReference type="STRING" id="568069.A0A1J1I0M3"/>
<evidence type="ECO:0000313" key="5">
    <source>
        <dbReference type="EMBL" id="CRK91937.1"/>
    </source>
</evidence>
<dbReference type="AlphaFoldDB" id="A0A1J1I0M3"/>
<keyword evidence="1" id="KW-0479">Metal-binding</keyword>
<evidence type="ECO:0000256" key="3">
    <source>
        <dbReference type="ARBA" id="ARBA00022833"/>
    </source>
</evidence>
<dbReference type="Gene3D" id="2.20.25.240">
    <property type="match status" value="1"/>
</dbReference>
<dbReference type="InterPro" id="IPR007588">
    <property type="entry name" value="Znf_FLYWCH"/>
</dbReference>
<dbReference type="OrthoDB" id="8030002at2759"/>
<dbReference type="Pfam" id="PF04500">
    <property type="entry name" value="FLYWCH"/>
    <property type="match status" value="1"/>
</dbReference>
<evidence type="ECO:0000259" key="4">
    <source>
        <dbReference type="Pfam" id="PF04500"/>
    </source>
</evidence>
<keyword evidence="3" id="KW-0862">Zinc</keyword>
<feature type="non-terminal residue" evidence="5">
    <location>
        <position position="1"/>
    </location>
</feature>
<keyword evidence="6" id="KW-1185">Reference proteome</keyword>
<dbReference type="EMBL" id="CVRI01000021">
    <property type="protein sequence ID" value="CRK91937.1"/>
    <property type="molecule type" value="Genomic_DNA"/>
</dbReference>
<reference evidence="5 6" key="1">
    <citation type="submission" date="2015-04" db="EMBL/GenBank/DDBJ databases">
        <authorList>
            <person name="Syromyatnikov M.Y."/>
            <person name="Popov V.N."/>
        </authorList>
    </citation>
    <scope>NUCLEOTIDE SEQUENCE [LARGE SCALE GENOMIC DNA]</scope>
</reference>
<feature type="domain" description="FLYWCH-type" evidence="4">
    <location>
        <begin position="26"/>
        <end position="83"/>
    </location>
</feature>
<evidence type="ECO:0000256" key="2">
    <source>
        <dbReference type="ARBA" id="ARBA00022771"/>
    </source>
</evidence>
<dbReference type="Proteomes" id="UP000183832">
    <property type="component" value="Unassembled WGS sequence"/>
</dbReference>
<keyword evidence="2" id="KW-0863">Zinc-finger</keyword>
<sequence length="142" mass="16390">GVKIEKLIHETSPSNIYSKGKLSIKFITSFKGSLQLCANGFPFTRHRVLGSTVYWRCVQFKALGCRARLRTRLDKNEQYMTHRNYDDASQKVEIVCDQHNHLIITERRKKGSLKDLKETSTAEIIEESILENDNLSFDQIIS</sequence>
<name>A0A1J1I0M3_9DIPT</name>
<dbReference type="GO" id="GO:0008270">
    <property type="term" value="F:zinc ion binding"/>
    <property type="evidence" value="ECO:0007669"/>
    <property type="project" value="UniProtKB-KW"/>
</dbReference>
<proteinExistence type="predicted"/>
<gene>
    <name evidence="5" type="ORF">CLUMA_CG005555</name>
</gene>